<name>A0A7Y2H1K2_UNCEI</name>
<dbReference type="AlphaFoldDB" id="A0A7Y2H1K2"/>
<evidence type="ECO:0000313" key="2">
    <source>
        <dbReference type="Proteomes" id="UP000547674"/>
    </source>
</evidence>
<dbReference type="Proteomes" id="UP000547674">
    <property type="component" value="Unassembled WGS sequence"/>
</dbReference>
<evidence type="ECO:0000313" key="1">
    <source>
        <dbReference type="EMBL" id="NNF06124.1"/>
    </source>
</evidence>
<reference evidence="1 2" key="1">
    <citation type="submission" date="2020-03" db="EMBL/GenBank/DDBJ databases">
        <title>Metabolic flexibility allows generalist bacteria to become dominant in a frequently disturbed ecosystem.</title>
        <authorList>
            <person name="Chen Y.-J."/>
            <person name="Leung P.M."/>
            <person name="Bay S.K."/>
            <person name="Hugenholtz P."/>
            <person name="Kessler A.J."/>
            <person name="Shelley G."/>
            <person name="Waite D.W."/>
            <person name="Cook P.L."/>
            <person name="Greening C."/>
        </authorList>
    </citation>
    <scope>NUCLEOTIDE SEQUENCE [LARGE SCALE GENOMIC DNA]</scope>
    <source>
        <strain evidence="1">SS_bin_28</strain>
    </source>
</reference>
<accession>A0A7Y2H1K2</accession>
<comment type="caution">
    <text evidence="1">The sequence shown here is derived from an EMBL/GenBank/DDBJ whole genome shotgun (WGS) entry which is preliminary data.</text>
</comment>
<gene>
    <name evidence="1" type="ORF">HKN21_05135</name>
</gene>
<proteinExistence type="predicted"/>
<dbReference type="EMBL" id="JABDJR010000192">
    <property type="protein sequence ID" value="NNF06124.1"/>
    <property type="molecule type" value="Genomic_DNA"/>
</dbReference>
<sequence length="105" mass="12114">MAEKVVHVTVGEDSISVDPETIHMRREDRLRWVGKNPKRFAVVFEKDSPFDEVEIDDEKVKRSQQPRRNAEFMKYKYTVISTENPSVMLDPLVIIDPPDTNPDGG</sequence>
<organism evidence="1 2">
    <name type="scientific">Eiseniibacteriota bacterium</name>
    <dbReference type="NCBI Taxonomy" id="2212470"/>
    <lineage>
        <taxon>Bacteria</taxon>
        <taxon>Candidatus Eiseniibacteriota</taxon>
    </lineage>
</organism>
<protein>
    <submittedName>
        <fullName evidence="1">Uncharacterized protein</fullName>
    </submittedName>
</protein>